<proteinExistence type="predicted"/>
<dbReference type="PANTHER" id="PTHR46825:SF9">
    <property type="entry name" value="BETA-LACTAMASE-RELATED DOMAIN-CONTAINING PROTEIN"/>
    <property type="match status" value="1"/>
</dbReference>
<dbReference type="InterPro" id="IPR001466">
    <property type="entry name" value="Beta-lactam-related"/>
</dbReference>
<reference evidence="2" key="1">
    <citation type="submission" date="2018-05" db="EMBL/GenBank/DDBJ databases">
        <authorList>
            <person name="Lanie J.A."/>
            <person name="Ng W.-L."/>
            <person name="Kazmierczak K.M."/>
            <person name="Andrzejewski T.M."/>
            <person name="Davidsen T.M."/>
            <person name="Wayne K.J."/>
            <person name="Tettelin H."/>
            <person name="Glass J.I."/>
            <person name="Rusch D."/>
            <person name="Podicherti R."/>
            <person name="Tsui H.-C.T."/>
            <person name="Winkler M.E."/>
        </authorList>
    </citation>
    <scope>NUCLEOTIDE SEQUENCE</scope>
</reference>
<organism evidence="2">
    <name type="scientific">marine metagenome</name>
    <dbReference type="NCBI Taxonomy" id="408172"/>
    <lineage>
        <taxon>unclassified sequences</taxon>
        <taxon>metagenomes</taxon>
        <taxon>ecological metagenomes</taxon>
    </lineage>
</organism>
<name>A0A382JSD4_9ZZZZ</name>
<evidence type="ECO:0000259" key="1">
    <source>
        <dbReference type="Pfam" id="PF00144"/>
    </source>
</evidence>
<dbReference type="AlphaFoldDB" id="A0A382JSD4"/>
<gene>
    <name evidence="2" type="ORF">METZ01_LOCUS268238</name>
</gene>
<protein>
    <recommendedName>
        <fullName evidence="1">Beta-lactamase-related domain-containing protein</fullName>
    </recommendedName>
</protein>
<sequence length="109" mass="11828">MKSFPFIFAAILSIYLTPVESSNGDIKEFDEYIRTSISEANIAGMGIAIVSGDSILFAKGYGYSNIQTKEPFTPQTVMNIASISKTFVGVAIMYLVEQGLISLDDNVNS</sequence>
<dbReference type="InterPro" id="IPR012338">
    <property type="entry name" value="Beta-lactam/transpept-like"/>
</dbReference>
<dbReference type="PANTHER" id="PTHR46825">
    <property type="entry name" value="D-ALANYL-D-ALANINE-CARBOXYPEPTIDASE/ENDOPEPTIDASE AMPH"/>
    <property type="match status" value="1"/>
</dbReference>
<dbReference type="EMBL" id="UINC01076325">
    <property type="protein sequence ID" value="SVC15384.1"/>
    <property type="molecule type" value="Genomic_DNA"/>
</dbReference>
<evidence type="ECO:0000313" key="2">
    <source>
        <dbReference type="EMBL" id="SVC15384.1"/>
    </source>
</evidence>
<dbReference type="Pfam" id="PF00144">
    <property type="entry name" value="Beta-lactamase"/>
    <property type="match status" value="1"/>
</dbReference>
<feature type="domain" description="Beta-lactamase-related" evidence="1">
    <location>
        <begin position="29"/>
        <end position="107"/>
    </location>
</feature>
<dbReference type="SUPFAM" id="SSF56601">
    <property type="entry name" value="beta-lactamase/transpeptidase-like"/>
    <property type="match status" value="1"/>
</dbReference>
<feature type="non-terminal residue" evidence="2">
    <location>
        <position position="109"/>
    </location>
</feature>
<dbReference type="Gene3D" id="3.40.710.10">
    <property type="entry name" value="DD-peptidase/beta-lactamase superfamily"/>
    <property type="match status" value="1"/>
</dbReference>
<dbReference type="InterPro" id="IPR050491">
    <property type="entry name" value="AmpC-like"/>
</dbReference>
<accession>A0A382JSD4</accession>